<protein>
    <submittedName>
        <fullName evidence="9">Mitogen-activated protein kinase HOG1</fullName>
    </submittedName>
</protein>
<dbReference type="SUPFAM" id="SSF56112">
    <property type="entry name" value="Protein kinase-like (PK-like)"/>
    <property type="match status" value="1"/>
</dbReference>
<dbReference type="Gene3D" id="1.10.510.10">
    <property type="entry name" value="Transferase(Phosphotransferase) domain 1"/>
    <property type="match status" value="1"/>
</dbReference>
<organism evidence="9 10">
    <name type="scientific">Reticulomyxa filosa</name>
    <dbReference type="NCBI Taxonomy" id="46433"/>
    <lineage>
        <taxon>Eukaryota</taxon>
        <taxon>Sar</taxon>
        <taxon>Rhizaria</taxon>
        <taxon>Retaria</taxon>
        <taxon>Foraminifera</taxon>
        <taxon>Monothalamids</taxon>
        <taxon>Reticulomyxidae</taxon>
        <taxon>Reticulomyxa</taxon>
    </lineage>
</organism>
<evidence type="ECO:0000259" key="8">
    <source>
        <dbReference type="PROSITE" id="PS50011"/>
    </source>
</evidence>
<dbReference type="PANTHER" id="PTHR24055">
    <property type="entry name" value="MITOGEN-ACTIVATED PROTEIN KINASE"/>
    <property type="match status" value="1"/>
</dbReference>
<keyword evidence="10" id="KW-1185">Reference proteome</keyword>
<dbReference type="EMBL" id="ASPP01007870">
    <property type="protein sequence ID" value="ETO26438.1"/>
    <property type="molecule type" value="Genomic_DNA"/>
</dbReference>
<feature type="binding site" evidence="6">
    <location>
        <position position="365"/>
    </location>
    <ligand>
        <name>ATP</name>
        <dbReference type="ChEBI" id="CHEBI:30616"/>
    </ligand>
</feature>
<dbReference type="Gene3D" id="3.30.200.20">
    <property type="entry name" value="Phosphorylase Kinase, domain 1"/>
    <property type="match status" value="1"/>
</dbReference>
<dbReference type="FunFam" id="1.10.510.10:FF:000624">
    <property type="entry name" value="Mitogen-activated protein kinase"/>
    <property type="match status" value="1"/>
</dbReference>
<evidence type="ECO:0000313" key="9">
    <source>
        <dbReference type="EMBL" id="ETO26438.1"/>
    </source>
</evidence>
<reference evidence="9 10" key="1">
    <citation type="journal article" date="2013" name="Curr. Biol.">
        <title>The Genome of the Foraminiferan Reticulomyxa filosa.</title>
        <authorList>
            <person name="Glockner G."/>
            <person name="Hulsmann N."/>
            <person name="Schleicher M."/>
            <person name="Noegel A.A."/>
            <person name="Eichinger L."/>
            <person name="Gallinger C."/>
            <person name="Pawlowski J."/>
            <person name="Sierra R."/>
            <person name="Euteneuer U."/>
            <person name="Pillet L."/>
            <person name="Moustafa A."/>
            <person name="Platzer M."/>
            <person name="Groth M."/>
            <person name="Szafranski K."/>
            <person name="Schliwa M."/>
        </authorList>
    </citation>
    <scope>NUCLEOTIDE SEQUENCE [LARGE SCALE GENOMIC DNA]</scope>
</reference>
<name>X6NKL2_RETFI</name>
<keyword evidence="5 6" id="KW-0067">ATP-binding</keyword>
<keyword evidence="2" id="KW-0808">Transferase</keyword>
<dbReference type="GO" id="GO:0005524">
    <property type="term" value="F:ATP binding"/>
    <property type="evidence" value="ECO:0007669"/>
    <property type="project" value="UniProtKB-UniRule"/>
</dbReference>
<dbReference type="AlphaFoldDB" id="X6NKL2"/>
<evidence type="ECO:0000256" key="6">
    <source>
        <dbReference type="PROSITE-ProRule" id="PRU10141"/>
    </source>
</evidence>
<feature type="domain" description="Protein kinase" evidence="8">
    <location>
        <begin position="334"/>
        <end position="679"/>
    </location>
</feature>
<dbReference type="PROSITE" id="PS50011">
    <property type="entry name" value="PROTEIN_KINASE_DOM"/>
    <property type="match status" value="1"/>
</dbReference>
<dbReference type="GO" id="GO:0004674">
    <property type="term" value="F:protein serine/threonine kinase activity"/>
    <property type="evidence" value="ECO:0007669"/>
    <property type="project" value="UniProtKB-KW"/>
</dbReference>
<accession>X6NKL2</accession>
<dbReference type="Pfam" id="PF00069">
    <property type="entry name" value="Pkinase"/>
    <property type="match status" value="1"/>
</dbReference>
<dbReference type="InterPro" id="IPR011009">
    <property type="entry name" value="Kinase-like_dom_sf"/>
</dbReference>
<feature type="region of interest" description="Disordered" evidence="7">
    <location>
        <begin position="727"/>
        <end position="747"/>
    </location>
</feature>
<feature type="compositionally biased region" description="Basic and acidic residues" evidence="7">
    <location>
        <begin position="212"/>
        <end position="221"/>
    </location>
</feature>
<proteinExistence type="predicted"/>
<feature type="compositionally biased region" description="Basic residues" evidence="7">
    <location>
        <begin position="299"/>
        <end position="309"/>
    </location>
</feature>
<dbReference type="InterPro" id="IPR000719">
    <property type="entry name" value="Prot_kinase_dom"/>
</dbReference>
<evidence type="ECO:0000313" key="10">
    <source>
        <dbReference type="Proteomes" id="UP000023152"/>
    </source>
</evidence>
<dbReference type="PROSITE" id="PS00107">
    <property type="entry name" value="PROTEIN_KINASE_ATP"/>
    <property type="match status" value="1"/>
</dbReference>
<dbReference type="OMA" id="TSECAGI"/>
<keyword evidence="3 6" id="KW-0547">Nucleotide-binding</keyword>
<dbReference type="InterPro" id="IPR017441">
    <property type="entry name" value="Protein_kinase_ATP_BS"/>
</dbReference>
<evidence type="ECO:0000256" key="3">
    <source>
        <dbReference type="ARBA" id="ARBA00022741"/>
    </source>
</evidence>
<feature type="compositionally biased region" description="Basic and acidic residues" evidence="7">
    <location>
        <begin position="274"/>
        <end position="298"/>
    </location>
</feature>
<dbReference type="SMART" id="SM00220">
    <property type="entry name" value="S_TKc"/>
    <property type="match status" value="1"/>
</dbReference>
<evidence type="ECO:0000256" key="2">
    <source>
        <dbReference type="ARBA" id="ARBA00022679"/>
    </source>
</evidence>
<dbReference type="PROSITE" id="PS00108">
    <property type="entry name" value="PROTEIN_KINASE_ST"/>
    <property type="match status" value="1"/>
</dbReference>
<feature type="region of interest" description="Disordered" evidence="7">
    <location>
        <begin position="201"/>
        <end position="309"/>
    </location>
</feature>
<sequence length="747" mass="87921">MDNSLVNGSQNVVVGVDVQLKNGLSNADTQKLETLPPPMPLGVDLPRTIETPMFGGQMGMDVANSGGNRMHWSTYQHLFAVCNSVQSDCQKEGMKEGIRKESIAKFLSVSGCTNAKKNGKSKCVCITYVCVNDRQKERKCMFCDVQKVEREKALTKAMGRRSIHCKTYANPFILNSLNKEQCLEELKRTEGQLAYWKKEQQKWSKRRQQQHGVEKDKDKIQEGAPLHTHFQMHKDESERGQHEQQEEEEKQEKEKEKEKEKEEEEEEEEEEEREKEKDKDKNKDKDKDNKDKERDNTKQKRISKPRDRARRVKYEIVTKGRTKETFRIWNFYVPTERPFLGEGTYGVVIQARDQRLLQTKVAIKKVKHVFDNLGDAKRVYRELQLLIHFQHENVLFCVYPRQKPRVYIRVCFFFFLKCAKKKKKKKKKKNSEYEIYVAQTYMDIKQQHVKRYYVMPKADGTLKDVITRGIYGEDHVRDFAYQIAKALKFIHSAGVFHRDLKPENILVSQGKIKITDFGLAQTTDGLDRTEYVITRHYRAPEVMLSPKQYGASVDMWAFGCVVAEMITRKVLFCGENLFQTHLKWLNAMRPDLNYVHTIKDHKTLEMHFELLGCPQLEWITHADGLAWVKERKFHERPGQSFQLLFPTATKEAREFLQKLLIMDPSQRMQVSDALRHPYFAPIRKRETERKCSKFELTIPDNEFQLRYEMFQTLKNFRIGKNWDKFQNSKTTPEKPHYNTVIPQLKSE</sequence>
<comment type="caution">
    <text evidence="9">The sequence shown here is derived from an EMBL/GenBank/DDBJ whole genome shotgun (WGS) entry which is preliminary data.</text>
</comment>
<dbReference type="InterPro" id="IPR008271">
    <property type="entry name" value="Ser/Thr_kinase_AS"/>
</dbReference>
<dbReference type="InterPro" id="IPR050117">
    <property type="entry name" value="MAPK"/>
</dbReference>
<evidence type="ECO:0000256" key="1">
    <source>
        <dbReference type="ARBA" id="ARBA00022527"/>
    </source>
</evidence>
<evidence type="ECO:0000256" key="5">
    <source>
        <dbReference type="ARBA" id="ARBA00022840"/>
    </source>
</evidence>
<feature type="compositionally biased region" description="Basic and acidic residues" evidence="7">
    <location>
        <begin position="232"/>
        <end position="260"/>
    </location>
</feature>
<keyword evidence="4 9" id="KW-0418">Kinase</keyword>
<feature type="compositionally biased region" description="Acidic residues" evidence="7">
    <location>
        <begin position="261"/>
        <end position="273"/>
    </location>
</feature>
<gene>
    <name evidence="9" type="ORF">RFI_10700</name>
</gene>
<keyword evidence="1" id="KW-0723">Serine/threonine-protein kinase</keyword>
<dbReference type="OrthoDB" id="192887at2759"/>
<evidence type="ECO:0000256" key="4">
    <source>
        <dbReference type="ARBA" id="ARBA00022777"/>
    </source>
</evidence>
<dbReference type="Proteomes" id="UP000023152">
    <property type="component" value="Unassembled WGS sequence"/>
</dbReference>
<evidence type="ECO:0000256" key="7">
    <source>
        <dbReference type="SAM" id="MobiDB-lite"/>
    </source>
</evidence>